<keyword evidence="2" id="KW-1185">Reference proteome</keyword>
<gene>
    <name evidence="1" type="ORF">EV646_116157</name>
</gene>
<comment type="caution">
    <text evidence="1">The sequence shown here is derived from an EMBL/GenBank/DDBJ whole genome shotgun (WGS) entry which is preliminary data.</text>
</comment>
<reference evidence="1 2" key="1">
    <citation type="journal article" date="2015" name="Stand. Genomic Sci.">
        <title>Genomic Encyclopedia of Bacterial and Archaeal Type Strains, Phase III: the genomes of soil and plant-associated and newly described type strains.</title>
        <authorList>
            <person name="Whitman W.B."/>
            <person name="Woyke T."/>
            <person name="Klenk H.P."/>
            <person name="Zhou Y."/>
            <person name="Lilburn T.G."/>
            <person name="Beck B.J."/>
            <person name="De Vos P."/>
            <person name="Vandamme P."/>
            <person name="Eisen J.A."/>
            <person name="Garrity G."/>
            <person name="Hugenholtz P."/>
            <person name="Kyrpides N.C."/>
        </authorList>
    </citation>
    <scope>NUCLEOTIDE SEQUENCE [LARGE SCALE GENOMIC DNA]</scope>
    <source>
        <strain evidence="1 2">VKM Ac-2541</strain>
    </source>
</reference>
<dbReference type="Pfam" id="PF09485">
    <property type="entry name" value="CRISPR_Cse2"/>
    <property type="match status" value="1"/>
</dbReference>
<dbReference type="Gene3D" id="1.10.520.40">
    <property type="entry name" value="CRISPR-associated protein Cse2"/>
    <property type="match status" value="1"/>
</dbReference>
<dbReference type="Proteomes" id="UP000295573">
    <property type="component" value="Unassembled WGS sequence"/>
</dbReference>
<accession>A0A4R2IEI4</accession>
<dbReference type="InterPro" id="IPR038287">
    <property type="entry name" value="Cse2_sf"/>
</dbReference>
<dbReference type="CDD" id="cd09731">
    <property type="entry name" value="Cse2_I-E"/>
    <property type="match status" value="1"/>
</dbReference>
<dbReference type="AlphaFoldDB" id="A0A4R2IEI4"/>
<dbReference type="NCBIfam" id="TIGR02548">
    <property type="entry name" value="casB_cse2"/>
    <property type="match status" value="1"/>
</dbReference>
<dbReference type="EMBL" id="SLWR01000016">
    <property type="protein sequence ID" value="TCO41065.1"/>
    <property type="molecule type" value="Genomic_DNA"/>
</dbReference>
<dbReference type="InterPro" id="IPR013382">
    <property type="entry name" value="CRISPR-assoc_prot_Cse2"/>
</dbReference>
<sequence length="219" mass="23107">MTTSMTGPEPAARAARRRRLGPLGAVLDRRVGRLQAEYLRGSPAARADLARLRRGLGKPAGSVPELWELTIAAVPPDLSWDRDEPSRAEHAAHAALTLYALHQQSMSGPAHIPGVGFGQAVGHLGGGAGPSQAAVARRFMAAATAESADELLTHVRGLVSQLRTAKRGMDYAQFADDVMAILTPGRGTSVRLAWGRAFYRTTGQADAASDTPADDLPDN</sequence>
<organism evidence="1 2">
    <name type="scientific">Kribbella antiqua</name>
    <dbReference type="NCBI Taxonomy" id="2512217"/>
    <lineage>
        <taxon>Bacteria</taxon>
        <taxon>Bacillati</taxon>
        <taxon>Actinomycetota</taxon>
        <taxon>Actinomycetes</taxon>
        <taxon>Propionibacteriales</taxon>
        <taxon>Kribbellaceae</taxon>
        <taxon>Kribbella</taxon>
    </lineage>
</organism>
<name>A0A4R2IEI4_9ACTN</name>
<dbReference type="RefSeq" id="WP_199237375.1">
    <property type="nucleotide sequence ID" value="NZ_SLWR01000016.1"/>
</dbReference>
<proteinExistence type="predicted"/>
<evidence type="ECO:0000313" key="1">
    <source>
        <dbReference type="EMBL" id="TCO41065.1"/>
    </source>
</evidence>
<protein>
    <submittedName>
        <fullName evidence="1">CRISPR system Cascade subunit CasB</fullName>
    </submittedName>
</protein>
<evidence type="ECO:0000313" key="2">
    <source>
        <dbReference type="Proteomes" id="UP000295573"/>
    </source>
</evidence>